<evidence type="ECO:0000313" key="2">
    <source>
        <dbReference type="Proteomes" id="UP000289738"/>
    </source>
</evidence>
<gene>
    <name evidence="1" type="ORF">Ahy_B10g104593</name>
</gene>
<protein>
    <recommendedName>
        <fullName evidence="3">Aminotransferase-like plant mobile domain-containing protein</fullName>
    </recommendedName>
</protein>
<proteinExistence type="predicted"/>
<dbReference type="EMBL" id="SDMP01000020">
    <property type="protein sequence ID" value="RYQ85083.1"/>
    <property type="molecule type" value="Genomic_DNA"/>
</dbReference>
<evidence type="ECO:0008006" key="3">
    <source>
        <dbReference type="Google" id="ProtNLM"/>
    </source>
</evidence>
<dbReference type="PANTHER" id="PTHR46033">
    <property type="entry name" value="PROTEIN MAIN-LIKE 2"/>
    <property type="match status" value="1"/>
</dbReference>
<comment type="caution">
    <text evidence="1">The sequence shown here is derived from an EMBL/GenBank/DDBJ whole genome shotgun (WGS) entry which is preliminary data.</text>
</comment>
<dbReference type="PANTHER" id="PTHR46033:SF8">
    <property type="entry name" value="PROTEIN MAINTENANCE OF MERISTEMS-LIKE"/>
    <property type="match status" value="1"/>
</dbReference>
<name>A0A444X683_ARAHY</name>
<dbReference type="AlphaFoldDB" id="A0A444X683"/>
<organism evidence="1 2">
    <name type="scientific">Arachis hypogaea</name>
    <name type="common">Peanut</name>
    <dbReference type="NCBI Taxonomy" id="3818"/>
    <lineage>
        <taxon>Eukaryota</taxon>
        <taxon>Viridiplantae</taxon>
        <taxon>Streptophyta</taxon>
        <taxon>Embryophyta</taxon>
        <taxon>Tracheophyta</taxon>
        <taxon>Spermatophyta</taxon>
        <taxon>Magnoliopsida</taxon>
        <taxon>eudicotyledons</taxon>
        <taxon>Gunneridae</taxon>
        <taxon>Pentapetalae</taxon>
        <taxon>rosids</taxon>
        <taxon>fabids</taxon>
        <taxon>Fabales</taxon>
        <taxon>Fabaceae</taxon>
        <taxon>Papilionoideae</taxon>
        <taxon>50 kb inversion clade</taxon>
        <taxon>dalbergioids sensu lato</taxon>
        <taxon>Dalbergieae</taxon>
        <taxon>Pterocarpus clade</taxon>
        <taxon>Arachis</taxon>
    </lineage>
</organism>
<sequence length="132" mass="15509">MKCTWKQETFSELLQDADEDTVRRYARAYIMMLLSTQLFSDMSGTRLHICWLPWLGFQPTLNEKGPRVVHYKLRIDLIRVGNFAWMSYSSPDVVQVVHPEILGPHHMSLWRSMTALIYFAVIKCHQVDRVLP</sequence>
<reference evidence="1 2" key="1">
    <citation type="submission" date="2019-01" db="EMBL/GenBank/DDBJ databases">
        <title>Sequencing of cultivated peanut Arachis hypogaea provides insights into genome evolution and oil improvement.</title>
        <authorList>
            <person name="Chen X."/>
        </authorList>
    </citation>
    <scope>NUCLEOTIDE SEQUENCE [LARGE SCALE GENOMIC DNA]</scope>
    <source>
        <strain evidence="2">cv. Fuhuasheng</strain>
        <tissue evidence="1">Leaves</tissue>
    </source>
</reference>
<dbReference type="InterPro" id="IPR044824">
    <property type="entry name" value="MAIN-like"/>
</dbReference>
<keyword evidence="2" id="KW-1185">Reference proteome</keyword>
<dbReference type="Proteomes" id="UP000289738">
    <property type="component" value="Chromosome B10"/>
</dbReference>
<accession>A0A444X683</accession>
<evidence type="ECO:0000313" key="1">
    <source>
        <dbReference type="EMBL" id="RYQ85083.1"/>
    </source>
</evidence>
<dbReference type="GO" id="GO:0010073">
    <property type="term" value="P:meristem maintenance"/>
    <property type="evidence" value="ECO:0007669"/>
    <property type="project" value="InterPro"/>
</dbReference>